<dbReference type="OrthoDB" id="6476773at2"/>
<keyword evidence="4" id="KW-1185">Reference proteome</keyword>
<comment type="caution">
    <text evidence="3">The sequence shown here is derived from an EMBL/GenBank/DDBJ whole genome shotgun (WGS) entry which is preliminary data.</text>
</comment>
<dbReference type="Proteomes" id="UP000308707">
    <property type="component" value="Unassembled WGS sequence"/>
</dbReference>
<evidence type="ECO:0000313" key="3">
    <source>
        <dbReference type="EMBL" id="TKR29494.1"/>
    </source>
</evidence>
<feature type="chain" id="PRO_5020731688" description="Lipoprotein" evidence="2">
    <location>
        <begin position="21"/>
        <end position="252"/>
    </location>
</feature>
<evidence type="ECO:0000256" key="1">
    <source>
        <dbReference type="SAM" id="MobiDB-lite"/>
    </source>
</evidence>
<evidence type="ECO:0000256" key="2">
    <source>
        <dbReference type="SAM" id="SignalP"/>
    </source>
</evidence>
<protein>
    <recommendedName>
        <fullName evidence="5">Lipoprotein</fullName>
    </recommendedName>
</protein>
<dbReference type="EMBL" id="SZUA01000003">
    <property type="protein sequence ID" value="TKR29494.1"/>
    <property type="molecule type" value="Genomic_DNA"/>
</dbReference>
<feature type="compositionally biased region" description="Low complexity" evidence="1">
    <location>
        <begin position="37"/>
        <end position="46"/>
    </location>
</feature>
<accession>A0A4U5JJF8</accession>
<feature type="signal peptide" evidence="2">
    <location>
        <begin position="1"/>
        <end position="20"/>
    </location>
</feature>
<evidence type="ECO:0008006" key="5">
    <source>
        <dbReference type="Google" id="ProtNLM"/>
    </source>
</evidence>
<dbReference type="RefSeq" id="WP_137267897.1">
    <property type="nucleotide sequence ID" value="NZ_SZUA01000003.1"/>
</dbReference>
<reference evidence="3 4" key="1">
    <citation type="submission" date="2019-04" db="EMBL/GenBank/DDBJ databases">
        <title>Reference strain of H23.</title>
        <authorList>
            <person name="Luo X."/>
        </authorList>
    </citation>
    <scope>NUCLEOTIDE SEQUENCE [LARGE SCALE GENOMIC DNA]</scope>
    <source>
        <strain evidence="3 4">H23</strain>
    </source>
</reference>
<keyword evidence="2" id="KW-0732">Signal</keyword>
<proteinExistence type="predicted"/>
<dbReference type="AlphaFoldDB" id="A0A4U5JJF8"/>
<dbReference type="PROSITE" id="PS51257">
    <property type="entry name" value="PROKAR_LIPOPROTEIN"/>
    <property type="match status" value="1"/>
</dbReference>
<evidence type="ECO:0000313" key="4">
    <source>
        <dbReference type="Proteomes" id="UP000308707"/>
    </source>
</evidence>
<organism evidence="3 4">
    <name type="scientific">Luteimonas gilva</name>
    <dbReference type="NCBI Taxonomy" id="2572684"/>
    <lineage>
        <taxon>Bacteria</taxon>
        <taxon>Pseudomonadati</taxon>
        <taxon>Pseudomonadota</taxon>
        <taxon>Gammaproteobacteria</taxon>
        <taxon>Lysobacterales</taxon>
        <taxon>Lysobacteraceae</taxon>
        <taxon>Luteimonas</taxon>
    </lineage>
</organism>
<name>A0A4U5JJF8_9GAMM</name>
<feature type="region of interest" description="Disordered" evidence="1">
    <location>
        <begin position="23"/>
        <end position="53"/>
    </location>
</feature>
<gene>
    <name evidence="3" type="ORF">FCE95_15265</name>
</gene>
<sequence>MSKPQPAALYIAIAFSLGLAACGKGSKDPAEPPPPTLKAAPPSTTADAPEASFADEADTRQATDAKAAAFNLADGPDVCFRAIAKHFGADTKVSEITSFFSVGKEIDAGDTQPAGEMTTCTVDYQDPQDSRKLLRSRLDLESGEFSAPSPVEITVAGGNAADFKLEDYVIPLSKVDAAALTSVMEAQKSKLSGVYSRYVWSGVRLSAPGPFSNTHTLRLDLDGRLASNDIKEGGYASVSIDGKKITANHLMP</sequence>